<dbReference type="PANTHER" id="PTHR18964">
    <property type="entry name" value="ROK (REPRESSOR, ORF, KINASE) FAMILY"/>
    <property type="match status" value="1"/>
</dbReference>
<keyword evidence="4" id="KW-0808">Transferase</keyword>
<dbReference type="InterPro" id="IPR036388">
    <property type="entry name" value="WH-like_DNA-bd_sf"/>
</dbReference>
<protein>
    <submittedName>
        <fullName evidence="4">Putative NBD/HSP70 family sugar kinase</fullName>
    </submittedName>
</protein>
<sequence length="378" mass="41931">MSREKISPSEIKLKNRQMIYQYVRTNTSVSKQDIVVALQLSLPTVTQNLDYLKKQNLIDTSRKIKNTGGRNATAYTYIKEAKMAIGVYITAHHINAVAVDLSGNVTGIVKQQSQFALDDDEYLKKIGMVVKEVKRQAEISDENLLGVGIAVPGLVSDDGESVLYGMTLDFTGKTRAEIAEYIPYHNRLVHDSYAAGYAETWSDHRVKNGFYISLSNSVGGSIIINQSIYEGDTQKGGEIGHMVVVPKGGERCYCGRYGCFDTVCRASILDQYTDGNLEEFFVLLKAGDKTAEALWDEYLDNLAVAVHNMRILFDGVIIVGGYVGAYIGDYMDELCARVDAHNPFDDCAKDYLMQCRYKIEATAAGAAIFFIDNFLNSI</sequence>
<dbReference type="InterPro" id="IPR036390">
    <property type="entry name" value="WH_DNA-bd_sf"/>
</dbReference>
<keyword evidence="3" id="KW-0859">Xylose metabolism</keyword>
<dbReference type="Proteomes" id="UP000295726">
    <property type="component" value="Unassembled WGS sequence"/>
</dbReference>
<dbReference type="GO" id="GO:0016301">
    <property type="term" value="F:kinase activity"/>
    <property type="evidence" value="ECO:0007669"/>
    <property type="project" value="UniProtKB-KW"/>
</dbReference>
<evidence type="ECO:0000256" key="2">
    <source>
        <dbReference type="ARBA" id="ARBA00006479"/>
    </source>
</evidence>
<dbReference type="InterPro" id="IPR043129">
    <property type="entry name" value="ATPase_NBD"/>
</dbReference>
<dbReference type="Pfam" id="PF00480">
    <property type="entry name" value="ROK"/>
    <property type="match status" value="1"/>
</dbReference>
<organism evidence="4 5">
    <name type="scientific">Muricomes intestini</name>
    <dbReference type="NCBI Taxonomy" id="1796634"/>
    <lineage>
        <taxon>Bacteria</taxon>
        <taxon>Bacillati</taxon>
        <taxon>Bacillota</taxon>
        <taxon>Clostridia</taxon>
        <taxon>Lachnospirales</taxon>
        <taxon>Lachnospiraceae</taxon>
        <taxon>Muricomes</taxon>
    </lineage>
</organism>
<dbReference type="GO" id="GO:0042732">
    <property type="term" value="P:D-xylose metabolic process"/>
    <property type="evidence" value="ECO:0007669"/>
    <property type="project" value="UniProtKB-KW"/>
</dbReference>
<evidence type="ECO:0000313" key="4">
    <source>
        <dbReference type="EMBL" id="TCS78073.1"/>
    </source>
</evidence>
<reference evidence="4 5" key="1">
    <citation type="submission" date="2019-03" db="EMBL/GenBank/DDBJ databases">
        <title>Genomic Encyclopedia of Type Strains, Phase IV (KMG-IV): sequencing the most valuable type-strain genomes for metagenomic binning, comparative biology and taxonomic classification.</title>
        <authorList>
            <person name="Goeker M."/>
        </authorList>
    </citation>
    <scope>NUCLEOTIDE SEQUENCE [LARGE SCALE GENOMIC DNA]</scope>
    <source>
        <strain evidence="4 5">DSM 29489</strain>
    </source>
</reference>
<dbReference type="InterPro" id="IPR000600">
    <property type="entry name" value="ROK"/>
</dbReference>
<accession>A0A4R3K5L4</accession>
<evidence type="ECO:0000256" key="3">
    <source>
        <dbReference type="ARBA" id="ARBA00022629"/>
    </source>
</evidence>
<comment type="function">
    <text evidence="1">Transcriptional repressor of xylose-utilizing enzymes.</text>
</comment>
<evidence type="ECO:0000313" key="5">
    <source>
        <dbReference type="Proteomes" id="UP000295726"/>
    </source>
</evidence>
<dbReference type="AlphaFoldDB" id="A0A4R3K5L4"/>
<keyword evidence="5" id="KW-1185">Reference proteome</keyword>
<name>A0A4R3K5L4_9FIRM</name>
<dbReference type="EMBL" id="SLZZ01000013">
    <property type="protein sequence ID" value="TCS78073.1"/>
    <property type="molecule type" value="Genomic_DNA"/>
</dbReference>
<dbReference type="PANTHER" id="PTHR18964:SF149">
    <property type="entry name" value="BIFUNCTIONAL UDP-N-ACETYLGLUCOSAMINE 2-EPIMERASE_N-ACETYLMANNOSAMINE KINASE"/>
    <property type="match status" value="1"/>
</dbReference>
<comment type="caution">
    <text evidence="4">The sequence shown here is derived from an EMBL/GenBank/DDBJ whole genome shotgun (WGS) entry which is preliminary data.</text>
</comment>
<dbReference type="SUPFAM" id="SSF46785">
    <property type="entry name" value="Winged helix' DNA-binding domain"/>
    <property type="match status" value="1"/>
</dbReference>
<dbReference type="Gene3D" id="3.30.420.40">
    <property type="match status" value="2"/>
</dbReference>
<dbReference type="SUPFAM" id="SSF53067">
    <property type="entry name" value="Actin-like ATPase domain"/>
    <property type="match status" value="1"/>
</dbReference>
<proteinExistence type="inferred from homology"/>
<gene>
    <name evidence="4" type="ORF">EDD59_11332</name>
</gene>
<dbReference type="Gene3D" id="1.10.10.10">
    <property type="entry name" value="Winged helix-like DNA-binding domain superfamily/Winged helix DNA-binding domain"/>
    <property type="match status" value="1"/>
</dbReference>
<keyword evidence="4" id="KW-0418">Kinase</keyword>
<keyword evidence="3" id="KW-0119">Carbohydrate metabolism</keyword>
<dbReference type="RefSeq" id="WP_243117397.1">
    <property type="nucleotide sequence ID" value="NZ_SLZZ01000013.1"/>
</dbReference>
<comment type="similarity">
    <text evidence="2">Belongs to the ROK (NagC/XylR) family.</text>
</comment>
<evidence type="ECO:0000256" key="1">
    <source>
        <dbReference type="ARBA" id="ARBA00002486"/>
    </source>
</evidence>